<protein>
    <recommendedName>
        <fullName evidence="4">Chaplin domain-containing protein</fullName>
    </recommendedName>
</protein>
<dbReference type="OrthoDB" id="3576465at2"/>
<comment type="caution">
    <text evidence="2">The sequence shown here is derived from an EMBL/GenBank/DDBJ whole genome shotgun (WGS) entry which is preliminary data.</text>
</comment>
<dbReference type="AlphaFoldDB" id="A0A4Y3WHR6"/>
<evidence type="ECO:0008006" key="4">
    <source>
        <dbReference type="Google" id="ProtNLM"/>
    </source>
</evidence>
<dbReference type="RefSeq" id="WP_141276972.1">
    <property type="nucleotide sequence ID" value="NZ_BAAARZ010000037.1"/>
</dbReference>
<dbReference type="Proteomes" id="UP000320338">
    <property type="component" value="Unassembled WGS sequence"/>
</dbReference>
<evidence type="ECO:0000256" key="1">
    <source>
        <dbReference type="SAM" id="SignalP"/>
    </source>
</evidence>
<accession>A0A4Y3WHR6</accession>
<evidence type="ECO:0000313" key="3">
    <source>
        <dbReference type="Proteomes" id="UP000320338"/>
    </source>
</evidence>
<gene>
    <name evidence="2" type="ORF">PHY01_07060</name>
</gene>
<feature type="chain" id="PRO_5021374508" description="Chaplin domain-containing protein" evidence="1">
    <location>
        <begin position="26"/>
        <end position="120"/>
    </location>
</feature>
<proteinExistence type="predicted"/>
<dbReference type="EMBL" id="BJNG01000005">
    <property type="protein sequence ID" value="GEC18423.1"/>
    <property type="molecule type" value="Genomic_DNA"/>
</dbReference>
<evidence type="ECO:0000313" key="2">
    <source>
        <dbReference type="EMBL" id="GEC18423.1"/>
    </source>
</evidence>
<name>A0A4Y3WHR6_9PSEU</name>
<organism evidence="2 3">
    <name type="scientific">Pseudonocardia hydrocarbonoxydans</name>
    <dbReference type="NCBI Taxonomy" id="76726"/>
    <lineage>
        <taxon>Bacteria</taxon>
        <taxon>Bacillati</taxon>
        <taxon>Actinomycetota</taxon>
        <taxon>Actinomycetes</taxon>
        <taxon>Pseudonocardiales</taxon>
        <taxon>Pseudonocardiaceae</taxon>
        <taxon>Pseudonocardia</taxon>
    </lineage>
</organism>
<reference evidence="2 3" key="1">
    <citation type="submission" date="2019-06" db="EMBL/GenBank/DDBJ databases">
        <title>Whole genome shotgun sequence of Pseudonocardia hydrocarbonoxydans NBRC 14498.</title>
        <authorList>
            <person name="Hosoyama A."/>
            <person name="Uohara A."/>
            <person name="Ohji S."/>
            <person name="Ichikawa N."/>
        </authorList>
    </citation>
    <scope>NUCLEOTIDE SEQUENCE [LARGE SCALE GENOMIC DNA]</scope>
    <source>
        <strain evidence="2 3">NBRC 14498</strain>
    </source>
</reference>
<keyword evidence="1" id="KW-0732">Signal</keyword>
<sequence>MLKKAGILVAATAAGLLAVSPLAFAGVKWDGDGGRDGRGGDDRQVNRVDNDRESNQLGLVNVGDVNALNDVNVCPAIPVAAGVGNLLGILGGPAAGSADADGAASCVNDDSVNQANLLDD</sequence>
<feature type="signal peptide" evidence="1">
    <location>
        <begin position="1"/>
        <end position="25"/>
    </location>
</feature>
<keyword evidence="3" id="KW-1185">Reference proteome</keyword>